<comment type="similarity">
    <text evidence="1">Belongs to the LysR transcriptional regulatory family.</text>
</comment>
<gene>
    <name evidence="6" type="ORF">C0099_06690</name>
</gene>
<evidence type="ECO:0000313" key="6">
    <source>
        <dbReference type="EMBL" id="AUN94651.1"/>
    </source>
</evidence>
<keyword evidence="2" id="KW-0805">Transcription regulation</keyword>
<dbReference type="PROSITE" id="PS50931">
    <property type="entry name" value="HTH_LYSR"/>
    <property type="match status" value="1"/>
</dbReference>
<dbReference type="AlphaFoldDB" id="A0A2I6S5Y9"/>
<dbReference type="SUPFAM" id="SSF53850">
    <property type="entry name" value="Periplasmic binding protein-like II"/>
    <property type="match status" value="1"/>
</dbReference>
<evidence type="ECO:0000313" key="7">
    <source>
        <dbReference type="Proteomes" id="UP000242205"/>
    </source>
</evidence>
<dbReference type="Proteomes" id="UP000242205">
    <property type="component" value="Chromosome"/>
</dbReference>
<dbReference type="OrthoDB" id="9786526at2"/>
<organism evidence="6 7">
    <name type="scientific">Pseudazoarcus pumilus</name>
    <dbReference type="NCBI Taxonomy" id="2067960"/>
    <lineage>
        <taxon>Bacteria</taxon>
        <taxon>Pseudomonadati</taxon>
        <taxon>Pseudomonadota</taxon>
        <taxon>Betaproteobacteria</taxon>
        <taxon>Rhodocyclales</taxon>
        <taxon>Zoogloeaceae</taxon>
        <taxon>Pseudazoarcus</taxon>
    </lineage>
</organism>
<dbReference type="PANTHER" id="PTHR30126">
    <property type="entry name" value="HTH-TYPE TRANSCRIPTIONAL REGULATOR"/>
    <property type="match status" value="1"/>
</dbReference>
<dbReference type="GO" id="GO:0003700">
    <property type="term" value="F:DNA-binding transcription factor activity"/>
    <property type="evidence" value="ECO:0007669"/>
    <property type="project" value="InterPro"/>
</dbReference>
<proteinExistence type="inferred from homology"/>
<dbReference type="InterPro" id="IPR036388">
    <property type="entry name" value="WH-like_DNA-bd_sf"/>
</dbReference>
<dbReference type="EMBL" id="CP025682">
    <property type="protein sequence ID" value="AUN94651.1"/>
    <property type="molecule type" value="Genomic_DNA"/>
</dbReference>
<dbReference type="Pfam" id="PF03466">
    <property type="entry name" value="LysR_substrate"/>
    <property type="match status" value="1"/>
</dbReference>
<name>A0A2I6S5Y9_9RHOO</name>
<feature type="domain" description="HTH lysR-type" evidence="5">
    <location>
        <begin position="1"/>
        <end position="61"/>
    </location>
</feature>
<dbReference type="GO" id="GO:0000976">
    <property type="term" value="F:transcription cis-regulatory region binding"/>
    <property type="evidence" value="ECO:0007669"/>
    <property type="project" value="TreeGrafter"/>
</dbReference>
<keyword evidence="3" id="KW-0238">DNA-binding</keyword>
<keyword evidence="4" id="KW-0804">Transcription</keyword>
<dbReference type="InterPro" id="IPR036390">
    <property type="entry name" value="WH_DNA-bd_sf"/>
</dbReference>
<dbReference type="PRINTS" id="PR00039">
    <property type="entry name" value="HTHLYSR"/>
</dbReference>
<dbReference type="InterPro" id="IPR005119">
    <property type="entry name" value="LysR_subst-bd"/>
</dbReference>
<reference evidence="6 7" key="1">
    <citation type="submission" date="2018-01" db="EMBL/GenBank/DDBJ databases">
        <authorList>
            <person name="Fu G.-Y."/>
        </authorList>
    </citation>
    <scope>NUCLEOTIDE SEQUENCE [LARGE SCALE GENOMIC DNA]</scope>
    <source>
        <strain evidence="6 7">SY39</strain>
    </source>
</reference>
<dbReference type="PANTHER" id="PTHR30126:SF94">
    <property type="entry name" value="LYSR FAMILY TRANSCRIPTIONAL REGULATOR"/>
    <property type="match status" value="1"/>
</dbReference>
<dbReference type="Pfam" id="PF00126">
    <property type="entry name" value="HTH_1"/>
    <property type="match status" value="1"/>
</dbReference>
<evidence type="ECO:0000256" key="3">
    <source>
        <dbReference type="ARBA" id="ARBA00023125"/>
    </source>
</evidence>
<dbReference type="Gene3D" id="1.10.10.10">
    <property type="entry name" value="Winged helix-like DNA-binding domain superfamily/Winged helix DNA-binding domain"/>
    <property type="match status" value="1"/>
</dbReference>
<evidence type="ECO:0000256" key="1">
    <source>
        <dbReference type="ARBA" id="ARBA00009437"/>
    </source>
</evidence>
<evidence type="ECO:0000256" key="4">
    <source>
        <dbReference type="ARBA" id="ARBA00023163"/>
    </source>
</evidence>
<dbReference type="Gene3D" id="3.40.190.290">
    <property type="match status" value="1"/>
</dbReference>
<accession>A0A2I6S5Y9</accession>
<sequence>MKDAYLAELKAFDAAATHGSMSAAARKLGLQQPTISLHIRQLEQRFGVELFFRRGRRVELTPFGASLREITRRIFRAEEEAMDLLLSAQNLYHGHLKLCAVGPYNVTPMIKAFSKRWPRVRISVELGDSREVIESVLDYRCDVGVVVHRVNDPRIHSLGFRRQDLIVFAPANHPLAGRQGLSPSDLEGQDFVFREVGSTTRKAFEEFLERNDVRVRCALEMGSREAVREAVAQELGLGVVSDAAYVADARLVQLEIDTQGLSTHAHVICLEERVTAPLVHEFLQVSEELRACREDKAA</sequence>
<protein>
    <submittedName>
        <fullName evidence="6">LysR family transcriptional regulator</fullName>
    </submittedName>
</protein>
<evidence type="ECO:0000259" key="5">
    <source>
        <dbReference type="PROSITE" id="PS50931"/>
    </source>
</evidence>
<evidence type="ECO:0000256" key="2">
    <source>
        <dbReference type="ARBA" id="ARBA00023015"/>
    </source>
</evidence>
<keyword evidence="7" id="KW-1185">Reference proteome</keyword>
<dbReference type="KEGG" id="atw:C0099_06690"/>
<dbReference type="InterPro" id="IPR000847">
    <property type="entry name" value="LysR_HTH_N"/>
</dbReference>
<dbReference type="SUPFAM" id="SSF46785">
    <property type="entry name" value="Winged helix' DNA-binding domain"/>
    <property type="match status" value="1"/>
</dbReference>